<reference evidence="1 2" key="1">
    <citation type="submission" date="2019-04" db="EMBL/GenBank/DDBJ databases">
        <title>Complete genome sequence of Agrobacterium tumefaciens CFBP7129.</title>
        <authorList>
            <person name="Haryono M."/>
            <person name="Lin Y.-C."/>
            <person name="Lai E.-M."/>
            <person name="Kuo C.-H."/>
        </authorList>
    </citation>
    <scope>NUCLEOTIDE SEQUENCE [LARGE SCALE GENOMIC DNA]</scope>
    <source>
        <strain evidence="1 2">CFBP7129</strain>
    </source>
</reference>
<accession>A0A4D7Z0W8</accession>
<gene>
    <name evidence="1" type="ORF">CFBP7129_16775</name>
</gene>
<dbReference type="EMBL" id="CP039923">
    <property type="protein sequence ID" value="QCL95930.1"/>
    <property type="molecule type" value="Genomic_DNA"/>
</dbReference>
<dbReference type="AlphaFoldDB" id="A0A4D7Z0W8"/>
<dbReference type="RefSeq" id="WP_137004789.1">
    <property type="nucleotide sequence ID" value="NZ_CP039923.1"/>
</dbReference>
<dbReference type="Proteomes" id="UP000298649">
    <property type="component" value="Chromosome linear"/>
</dbReference>
<organism evidence="1 2">
    <name type="scientific">Agrobacterium tumefaciens</name>
    <dbReference type="NCBI Taxonomy" id="358"/>
    <lineage>
        <taxon>Bacteria</taxon>
        <taxon>Pseudomonadati</taxon>
        <taxon>Pseudomonadota</taxon>
        <taxon>Alphaproteobacteria</taxon>
        <taxon>Hyphomicrobiales</taxon>
        <taxon>Rhizobiaceae</taxon>
        <taxon>Rhizobium/Agrobacterium group</taxon>
        <taxon>Agrobacterium</taxon>
        <taxon>Agrobacterium tumefaciens complex</taxon>
    </lineage>
</organism>
<evidence type="ECO:0000313" key="1">
    <source>
        <dbReference type="EMBL" id="QCL95930.1"/>
    </source>
</evidence>
<protein>
    <submittedName>
        <fullName evidence="1">Uncharacterized protein</fullName>
    </submittedName>
</protein>
<evidence type="ECO:0000313" key="2">
    <source>
        <dbReference type="Proteomes" id="UP000298649"/>
    </source>
</evidence>
<proteinExistence type="predicted"/>
<name>A0A4D7Z0W8_AGRTU</name>
<sequence>MKRLDIDQARLHAGTPFFCLFIDRPMPKEDCPDKWEGSICFAVAFIRRRILCRILSAPGRKPGTGGGFRFASTQLSAKLAAAYATICFREWQLRCVDRAKAFYDQFIPARPIPKQG</sequence>